<dbReference type="GO" id="GO:0016747">
    <property type="term" value="F:acyltransferase activity, transferring groups other than amino-acyl groups"/>
    <property type="evidence" value="ECO:0007669"/>
    <property type="project" value="InterPro"/>
</dbReference>
<dbReference type="CDD" id="cd04301">
    <property type="entry name" value="NAT_SF"/>
    <property type="match status" value="1"/>
</dbReference>
<dbReference type="InterPro" id="IPR000182">
    <property type="entry name" value="GNAT_dom"/>
</dbReference>
<evidence type="ECO:0000313" key="3">
    <source>
        <dbReference type="Proteomes" id="UP000640583"/>
    </source>
</evidence>
<organism evidence="2 3">
    <name type="scientific">Halocynthiibacter styelae</name>
    <dbReference type="NCBI Taxonomy" id="2761955"/>
    <lineage>
        <taxon>Bacteria</taxon>
        <taxon>Pseudomonadati</taxon>
        <taxon>Pseudomonadota</taxon>
        <taxon>Alphaproteobacteria</taxon>
        <taxon>Rhodobacterales</taxon>
        <taxon>Paracoccaceae</taxon>
        <taxon>Halocynthiibacter</taxon>
    </lineage>
</organism>
<dbReference type="InterPro" id="IPR016181">
    <property type="entry name" value="Acyl_CoA_acyltransferase"/>
</dbReference>
<dbReference type="SUPFAM" id="SSF55729">
    <property type="entry name" value="Acyl-CoA N-acyltransferases (Nat)"/>
    <property type="match status" value="1"/>
</dbReference>
<dbReference type="AlphaFoldDB" id="A0A8J7IYM8"/>
<dbReference type="Proteomes" id="UP000640583">
    <property type="component" value="Unassembled WGS sequence"/>
</dbReference>
<feature type="domain" description="N-acetyltransferase" evidence="1">
    <location>
        <begin position="1"/>
        <end position="148"/>
    </location>
</feature>
<accession>A0A8J7IYM8</accession>
<evidence type="ECO:0000259" key="1">
    <source>
        <dbReference type="PROSITE" id="PS51186"/>
    </source>
</evidence>
<protein>
    <submittedName>
        <fullName evidence="2">N-acetyltransferase</fullName>
    </submittedName>
</protein>
<sequence length="165" mass="17234">MKIRDEKPADFASMDRVCEAAFATVSYGSPHDSKITGLLRDAGALAVSLVADEAGAILGHVSFSPVIIGDTGKGWFCLGPVAVAPDQHGTGIGSKLIRDGLARLKEMGALGCVLLGNPAYYARFGFDVQNGLLMDGEASPYLQVLTFQGDAPGGEVTFHPAFFEG</sequence>
<dbReference type="EMBL" id="JADCKQ010000010">
    <property type="protein sequence ID" value="MBI1494680.1"/>
    <property type="molecule type" value="Genomic_DNA"/>
</dbReference>
<dbReference type="Gene3D" id="3.40.630.30">
    <property type="match status" value="1"/>
</dbReference>
<gene>
    <name evidence="2" type="ORF">H1D41_13625</name>
</gene>
<dbReference type="Pfam" id="PF13508">
    <property type="entry name" value="Acetyltransf_7"/>
    <property type="match status" value="1"/>
</dbReference>
<proteinExistence type="predicted"/>
<evidence type="ECO:0000313" key="2">
    <source>
        <dbReference type="EMBL" id="MBI1494680.1"/>
    </source>
</evidence>
<keyword evidence="3" id="KW-1185">Reference proteome</keyword>
<reference evidence="2" key="1">
    <citation type="submission" date="2020-10" db="EMBL/GenBank/DDBJ databases">
        <title>Paenihalocynthiibacter styelae gen. nov., sp. nov., isolated from stalked sea squirt Styela clava.</title>
        <authorList>
            <person name="Kim Y.-O."/>
            <person name="Yoon J.-H."/>
        </authorList>
    </citation>
    <scope>NUCLEOTIDE SEQUENCE</scope>
    <source>
        <strain evidence="2">MYP1-1</strain>
    </source>
</reference>
<comment type="caution">
    <text evidence="2">The sequence shown here is derived from an EMBL/GenBank/DDBJ whole genome shotgun (WGS) entry which is preliminary data.</text>
</comment>
<name>A0A8J7IYM8_9RHOB</name>
<dbReference type="RefSeq" id="WP_228849427.1">
    <property type="nucleotide sequence ID" value="NZ_JADCKQ010000010.1"/>
</dbReference>
<dbReference type="PROSITE" id="PS51186">
    <property type="entry name" value="GNAT"/>
    <property type="match status" value="1"/>
</dbReference>